<name>A0ABS8USU6_DATST</name>
<evidence type="ECO:0000313" key="2">
    <source>
        <dbReference type="EMBL" id="MCD9561140.1"/>
    </source>
</evidence>
<feature type="compositionally biased region" description="Basic and acidic residues" evidence="1">
    <location>
        <begin position="32"/>
        <end position="47"/>
    </location>
</feature>
<proteinExistence type="predicted"/>
<feature type="non-terminal residue" evidence="2">
    <location>
        <position position="1"/>
    </location>
</feature>
<evidence type="ECO:0000313" key="3">
    <source>
        <dbReference type="Proteomes" id="UP000823775"/>
    </source>
</evidence>
<sequence length="55" mass="6373">RRGSGDARGVMEVEVVRWLERQIWTVCFPANRGREKNNKNRGRREAVESYGGLPE</sequence>
<organism evidence="2 3">
    <name type="scientific">Datura stramonium</name>
    <name type="common">Jimsonweed</name>
    <name type="synonym">Common thornapple</name>
    <dbReference type="NCBI Taxonomy" id="4076"/>
    <lineage>
        <taxon>Eukaryota</taxon>
        <taxon>Viridiplantae</taxon>
        <taxon>Streptophyta</taxon>
        <taxon>Embryophyta</taxon>
        <taxon>Tracheophyta</taxon>
        <taxon>Spermatophyta</taxon>
        <taxon>Magnoliopsida</taxon>
        <taxon>eudicotyledons</taxon>
        <taxon>Gunneridae</taxon>
        <taxon>Pentapetalae</taxon>
        <taxon>asterids</taxon>
        <taxon>lamiids</taxon>
        <taxon>Solanales</taxon>
        <taxon>Solanaceae</taxon>
        <taxon>Solanoideae</taxon>
        <taxon>Datureae</taxon>
        <taxon>Datura</taxon>
    </lineage>
</organism>
<accession>A0ABS8USU6</accession>
<feature type="region of interest" description="Disordered" evidence="1">
    <location>
        <begin position="31"/>
        <end position="55"/>
    </location>
</feature>
<dbReference type="EMBL" id="JACEIK010002432">
    <property type="protein sequence ID" value="MCD9561140.1"/>
    <property type="molecule type" value="Genomic_DNA"/>
</dbReference>
<reference evidence="2 3" key="1">
    <citation type="journal article" date="2021" name="BMC Genomics">
        <title>Datura genome reveals duplications of psychoactive alkaloid biosynthetic genes and high mutation rate following tissue culture.</title>
        <authorList>
            <person name="Rajewski A."/>
            <person name="Carter-House D."/>
            <person name="Stajich J."/>
            <person name="Litt A."/>
        </authorList>
    </citation>
    <scope>NUCLEOTIDE SEQUENCE [LARGE SCALE GENOMIC DNA]</scope>
    <source>
        <strain evidence="2">AR-01</strain>
    </source>
</reference>
<gene>
    <name evidence="2" type="ORF">HAX54_020114</name>
</gene>
<evidence type="ECO:0000256" key="1">
    <source>
        <dbReference type="SAM" id="MobiDB-lite"/>
    </source>
</evidence>
<keyword evidence="3" id="KW-1185">Reference proteome</keyword>
<comment type="caution">
    <text evidence="2">The sequence shown here is derived from an EMBL/GenBank/DDBJ whole genome shotgun (WGS) entry which is preliminary data.</text>
</comment>
<dbReference type="Proteomes" id="UP000823775">
    <property type="component" value="Unassembled WGS sequence"/>
</dbReference>
<protein>
    <submittedName>
        <fullName evidence="2">Uncharacterized protein</fullName>
    </submittedName>
</protein>